<protein>
    <submittedName>
        <fullName evidence="1">Uncharacterized protein</fullName>
    </submittedName>
</protein>
<keyword evidence="2" id="KW-1185">Reference proteome</keyword>
<reference evidence="1 2" key="1">
    <citation type="submission" date="2021-06" db="EMBL/GenBank/DDBJ databases">
        <authorList>
            <person name="Palmer J.M."/>
        </authorList>
    </citation>
    <scope>NUCLEOTIDE SEQUENCE [LARGE SCALE GENOMIC DNA]</scope>
    <source>
        <strain evidence="2">if_2019</strain>
        <tissue evidence="1">Muscle</tissue>
    </source>
</reference>
<sequence>MNISGHGGGVMGRYLGMCACDGCMLHPRDLHSAHTYRTHTHTHTYIHTYMYSALQQYSYSLGFLKYLMDSKLFSSRIPLHSAPSILPAFLSLLCKSKQHHAATTMFHLGEGVFMLISGVSFTSHITFCM</sequence>
<evidence type="ECO:0000313" key="2">
    <source>
        <dbReference type="Proteomes" id="UP001482620"/>
    </source>
</evidence>
<proteinExistence type="predicted"/>
<gene>
    <name evidence="1" type="ORF">ILYODFUR_022288</name>
</gene>
<name>A0ABV0SRU3_9TELE</name>
<comment type="caution">
    <text evidence="1">The sequence shown here is derived from an EMBL/GenBank/DDBJ whole genome shotgun (WGS) entry which is preliminary data.</text>
</comment>
<organism evidence="1 2">
    <name type="scientific">Ilyodon furcidens</name>
    <name type="common">goldbreast splitfin</name>
    <dbReference type="NCBI Taxonomy" id="33524"/>
    <lineage>
        <taxon>Eukaryota</taxon>
        <taxon>Metazoa</taxon>
        <taxon>Chordata</taxon>
        <taxon>Craniata</taxon>
        <taxon>Vertebrata</taxon>
        <taxon>Euteleostomi</taxon>
        <taxon>Actinopterygii</taxon>
        <taxon>Neopterygii</taxon>
        <taxon>Teleostei</taxon>
        <taxon>Neoteleostei</taxon>
        <taxon>Acanthomorphata</taxon>
        <taxon>Ovalentaria</taxon>
        <taxon>Atherinomorphae</taxon>
        <taxon>Cyprinodontiformes</taxon>
        <taxon>Goodeidae</taxon>
        <taxon>Ilyodon</taxon>
    </lineage>
</organism>
<dbReference type="Proteomes" id="UP001482620">
    <property type="component" value="Unassembled WGS sequence"/>
</dbReference>
<evidence type="ECO:0000313" key="1">
    <source>
        <dbReference type="EMBL" id="MEQ2222082.1"/>
    </source>
</evidence>
<accession>A0ABV0SRU3</accession>
<dbReference type="EMBL" id="JAHRIQ010002448">
    <property type="protein sequence ID" value="MEQ2222082.1"/>
    <property type="molecule type" value="Genomic_DNA"/>
</dbReference>